<dbReference type="STRING" id="637910.ROD_26220"/>
<organism evidence="1 2">
    <name type="scientific">Citrobacter rodentium (strain ICC168)</name>
    <name type="common">Citrobacter freundii biotype 4280</name>
    <dbReference type="NCBI Taxonomy" id="637910"/>
    <lineage>
        <taxon>Bacteria</taxon>
        <taxon>Pseudomonadati</taxon>
        <taxon>Pseudomonadota</taxon>
        <taxon>Gammaproteobacteria</taxon>
        <taxon>Enterobacterales</taxon>
        <taxon>Enterobacteriaceae</taxon>
        <taxon>Citrobacter</taxon>
    </lineage>
</organism>
<keyword evidence="2" id="KW-1185">Reference proteome</keyword>
<sequence length="16" mass="1818">MKAGMIRSEHGESRKT</sequence>
<gene>
    <name evidence="1" type="ordered locus">ROD_26220</name>
</gene>
<dbReference type="KEGG" id="cro:ROD_26220"/>
<evidence type="ECO:0000313" key="1">
    <source>
        <dbReference type="EMBL" id="CBG89366.1"/>
    </source>
</evidence>
<dbReference type="AlphaFoldDB" id="D2TUU7"/>
<reference evidence="1 2" key="1">
    <citation type="journal article" date="2010" name="J. Bacteriol.">
        <title>The Citrobacter rodentium genome sequence reveals convergent evolution with human pathogenic Escherichia coli.</title>
        <authorList>
            <person name="Petty N.K."/>
            <person name="Bulgin R."/>
            <person name="Crepin V.F."/>
            <person name="Cerdeno-Tarraga A.M."/>
            <person name="Schroeder G.N."/>
            <person name="Quail M.A."/>
            <person name="Lennard N."/>
            <person name="Corton C."/>
            <person name="Barron A."/>
            <person name="Clark L."/>
            <person name="Toribio A.L."/>
            <person name="Parkhill J."/>
            <person name="Dougan G."/>
            <person name="Frankel G."/>
            <person name="Thomson N.R."/>
        </authorList>
    </citation>
    <scope>NUCLEOTIDE SEQUENCE [LARGE SCALE GENOMIC DNA]</scope>
    <source>
        <strain evidence="1 2">ICC168</strain>
    </source>
</reference>
<dbReference type="EMBL" id="FN543502">
    <property type="protein sequence ID" value="CBG89366.1"/>
    <property type="molecule type" value="Genomic_DNA"/>
</dbReference>
<name>D2TUU7_CITRI</name>
<proteinExistence type="predicted"/>
<evidence type="ECO:0000313" key="2">
    <source>
        <dbReference type="Proteomes" id="UP000001889"/>
    </source>
</evidence>
<dbReference type="HOGENOM" id="CLU_3432988_0_0_6"/>
<protein>
    <submittedName>
        <fullName evidence="1">Hypothetical prophage protein</fullName>
    </submittedName>
</protein>
<accession>D2TUU7</accession>
<dbReference type="Proteomes" id="UP000001889">
    <property type="component" value="Chromosome"/>
</dbReference>